<dbReference type="RefSeq" id="WP_179589236.1">
    <property type="nucleotide sequence ID" value="NZ_JACBYR010000002.1"/>
</dbReference>
<dbReference type="GO" id="GO:0004497">
    <property type="term" value="F:monooxygenase activity"/>
    <property type="evidence" value="ECO:0007669"/>
    <property type="project" value="UniProtKB-KW"/>
</dbReference>
<evidence type="ECO:0000256" key="1">
    <source>
        <dbReference type="ARBA" id="ARBA00023002"/>
    </source>
</evidence>
<accession>A0A7Y9J063</accession>
<dbReference type="NCBIfam" id="NF005313">
    <property type="entry name" value="PRK06847.1"/>
    <property type="match status" value="1"/>
</dbReference>
<organism evidence="4 5">
    <name type="scientific">Pigmentiphaga litoralis</name>
    <dbReference type="NCBI Taxonomy" id="516702"/>
    <lineage>
        <taxon>Bacteria</taxon>
        <taxon>Pseudomonadati</taxon>
        <taxon>Pseudomonadota</taxon>
        <taxon>Betaproteobacteria</taxon>
        <taxon>Burkholderiales</taxon>
        <taxon>Alcaligenaceae</taxon>
        <taxon>Pigmentiphaga</taxon>
    </lineage>
</organism>
<dbReference type="PANTHER" id="PTHR13789:SF309">
    <property type="entry name" value="PUTATIVE (AFU_ORTHOLOGUE AFUA_6G14510)-RELATED"/>
    <property type="match status" value="1"/>
</dbReference>
<proteinExistence type="predicted"/>
<dbReference type="InterPro" id="IPR036188">
    <property type="entry name" value="FAD/NAD-bd_sf"/>
</dbReference>
<evidence type="ECO:0000313" key="5">
    <source>
        <dbReference type="Proteomes" id="UP000542125"/>
    </source>
</evidence>
<gene>
    <name evidence="4" type="ORF">FHW18_004571</name>
</gene>
<evidence type="ECO:0000256" key="2">
    <source>
        <dbReference type="ARBA" id="ARBA00023033"/>
    </source>
</evidence>
<protein>
    <submittedName>
        <fullName evidence="4">2-polyprenyl-6-methoxyphenol hydroxylase-like FAD-dependent oxidoreductase</fullName>
    </submittedName>
</protein>
<evidence type="ECO:0000313" key="4">
    <source>
        <dbReference type="EMBL" id="NYE85264.1"/>
    </source>
</evidence>
<dbReference type="Proteomes" id="UP000542125">
    <property type="component" value="Unassembled WGS sequence"/>
</dbReference>
<sequence>MAGVNKVLVVGGGIAGMSAAISLRKVGVEVDLIDADPQWRVYGAGITITGPTLRAFQHLGVLDDVLDVGATADGLKVCSVSGQMLSEIVTPRLGPGIPGAGGILRPALHRILSSRTQDSGVSVRLGVSVNHLLDGVNDIAVRFTDGSSDRYDAVIGADGVFSTVRAQVFPDAPKPAFTGQACWRLMMPRLPSVDKRHFFLGGSVKIGLNPVSPTEMYMFLLQGMTERQRFPDDMLHVELARLMAGYGGILADVRDQLSPDSRIVYRPLEAVLLKDPWYRGRTLLIGDAAHATTPQLASGAGLAVEDGLVIAEELGRGPTVQAAFERFMHRRYERCRMVVENSLRLGALEVEGASVDAQRGLLEESLETLAEAI</sequence>
<dbReference type="Gene3D" id="3.50.50.60">
    <property type="entry name" value="FAD/NAD(P)-binding domain"/>
    <property type="match status" value="1"/>
</dbReference>
<comment type="caution">
    <text evidence="4">The sequence shown here is derived from an EMBL/GenBank/DDBJ whole genome shotgun (WGS) entry which is preliminary data.</text>
</comment>
<feature type="domain" description="FAD-binding" evidence="3">
    <location>
        <begin position="6"/>
        <end position="335"/>
    </location>
</feature>
<dbReference type="SUPFAM" id="SSF51905">
    <property type="entry name" value="FAD/NAD(P)-binding domain"/>
    <property type="match status" value="1"/>
</dbReference>
<keyword evidence="5" id="KW-1185">Reference proteome</keyword>
<keyword evidence="1" id="KW-0560">Oxidoreductase</keyword>
<dbReference type="InterPro" id="IPR002938">
    <property type="entry name" value="FAD-bd"/>
</dbReference>
<dbReference type="AlphaFoldDB" id="A0A7Y9J063"/>
<reference evidence="4 5" key="1">
    <citation type="submission" date="2020-07" db="EMBL/GenBank/DDBJ databases">
        <title>Genomic Encyclopedia of Type Strains, Phase IV (KMG-V): Genome sequencing to study the core and pangenomes of soil and plant-associated prokaryotes.</title>
        <authorList>
            <person name="Whitman W."/>
        </authorList>
    </citation>
    <scope>NUCLEOTIDE SEQUENCE [LARGE SCALE GENOMIC DNA]</scope>
    <source>
        <strain evidence="4 5">SAS40</strain>
    </source>
</reference>
<dbReference type="EMBL" id="JACBYR010000002">
    <property type="protein sequence ID" value="NYE85264.1"/>
    <property type="molecule type" value="Genomic_DNA"/>
</dbReference>
<keyword evidence="2" id="KW-0503">Monooxygenase</keyword>
<dbReference type="Pfam" id="PF01494">
    <property type="entry name" value="FAD_binding_3"/>
    <property type="match status" value="1"/>
</dbReference>
<dbReference type="GO" id="GO:0071949">
    <property type="term" value="F:FAD binding"/>
    <property type="evidence" value="ECO:0007669"/>
    <property type="project" value="InterPro"/>
</dbReference>
<dbReference type="PRINTS" id="PR00420">
    <property type="entry name" value="RNGMNOXGNASE"/>
</dbReference>
<dbReference type="InterPro" id="IPR050493">
    <property type="entry name" value="FAD-dep_Monooxygenase_BioMet"/>
</dbReference>
<evidence type="ECO:0000259" key="3">
    <source>
        <dbReference type="Pfam" id="PF01494"/>
    </source>
</evidence>
<dbReference type="PANTHER" id="PTHR13789">
    <property type="entry name" value="MONOOXYGENASE"/>
    <property type="match status" value="1"/>
</dbReference>
<name>A0A7Y9J063_9BURK</name>